<feature type="region of interest" description="Disordered" evidence="1">
    <location>
        <begin position="1"/>
        <end position="61"/>
    </location>
</feature>
<evidence type="ECO:0000256" key="1">
    <source>
        <dbReference type="SAM" id="MobiDB-lite"/>
    </source>
</evidence>
<sequence length="154" mass="17376">MNNATDKNLNEVLASPERGLESAVERSAESYPIPEAKPLVTRPAPVTIQTNPTQSSKPLSPVAARIKEIENVLEEDLGDLYFQLPPQEQQRFKVEGEKTAQNINNLLSDLKLKVSRVAGLIRGWLQLIPGVNKFFLEQETKIKTDKIVDRFLRR</sequence>
<name>A0A2M6WSE6_9BACT</name>
<feature type="compositionally biased region" description="Basic and acidic residues" evidence="1">
    <location>
        <begin position="18"/>
        <end position="28"/>
    </location>
</feature>
<accession>A0A2M6WSE6</accession>
<proteinExistence type="predicted"/>
<evidence type="ECO:0000313" key="3">
    <source>
        <dbReference type="Proteomes" id="UP000228533"/>
    </source>
</evidence>
<feature type="compositionally biased region" description="Polar residues" evidence="1">
    <location>
        <begin position="47"/>
        <end position="58"/>
    </location>
</feature>
<comment type="caution">
    <text evidence="2">The sequence shown here is derived from an EMBL/GenBank/DDBJ whole genome shotgun (WGS) entry which is preliminary data.</text>
</comment>
<evidence type="ECO:0000313" key="2">
    <source>
        <dbReference type="EMBL" id="PIT95694.1"/>
    </source>
</evidence>
<dbReference type="AlphaFoldDB" id="A0A2M6WSE6"/>
<dbReference type="EMBL" id="PFAM01000023">
    <property type="protein sequence ID" value="PIT95694.1"/>
    <property type="molecule type" value="Genomic_DNA"/>
</dbReference>
<gene>
    <name evidence="2" type="ORF">COT94_03845</name>
</gene>
<organism evidence="2 3">
    <name type="scientific">Candidatus Falkowbacteria bacterium CG10_big_fil_rev_8_21_14_0_10_37_14</name>
    <dbReference type="NCBI Taxonomy" id="1974561"/>
    <lineage>
        <taxon>Bacteria</taxon>
        <taxon>Candidatus Falkowiibacteriota</taxon>
    </lineage>
</organism>
<dbReference type="Proteomes" id="UP000228533">
    <property type="component" value="Unassembled WGS sequence"/>
</dbReference>
<reference evidence="3" key="1">
    <citation type="submission" date="2017-09" db="EMBL/GenBank/DDBJ databases">
        <title>Depth-based differentiation of microbial function through sediment-hosted aquifers and enrichment of novel symbionts in the deep terrestrial subsurface.</title>
        <authorList>
            <person name="Probst A.J."/>
            <person name="Ladd B."/>
            <person name="Jarett J.K."/>
            <person name="Geller-Mcgrath D.E."/>
            <person name="Sieber C.M.K."/>
            <person name="Emerson J.B."/>
            <person name="Anantharaman K."/>
            <person name="Thomas B.C."/>
            <person name="Malmstrom R."/>
            <person name="Stieglmeier M."/>
            <person name="Klingl A."/>
            <person name="Woyke T."/>
            <person name="Ryan C.M."/>
            <person name="Banfield J.F."/>
        </authorList>
    </citation>
    <scope>NUCLEOTIDE SEQUENCE [LARGE SCALE GENOMIC DNA]</scope>
</reference>
<protein>
    <submittedName>
        <fullName evidence="2">Uncharacterized protein</fullName>
    </submittedName>
</protein>